<dbReference type="InterPro" id="IPR007719">
    <property type="entry name" value="PCS_N"/>
</dbReference>
<evidence type="ECO:0000256" key="5">
    <source>
        <dbReference type="SAM" id="MobiDB-lite"/>
    </source>
</evidence>
<dbReference type="SUPFAM" id="SSF54001">
    <property type="entry name" value="Cysteine proteinases"/>
    <property type="match status" value="1"/>
</dbReference>
<feature type="region of interest" description="Disordered" evidence="5">
    <location>
        <begin position="292"/>
        <end position="319"/>
    </location>
</feature>
<keyword evidence="4" id="KW-0479">Metal-binding</keyword>
<dbReference type="InterPro" id="IPR038156">
    <property type="entry name" value="PCS_N_sf"/>
</dbReference>
<keyword evidence="3" id="KW-0808">Transferase</keyword>
<dbReference type="EMBL" id="VLTN01000019">
    <property type="protein sequence ID" value="KAA0152770.1"/>
    <property type="molecule type" value="Genomic_DNA"/>
</dbReference>
<feature type="compositionally biased region" description="Low complexity" evidence="5">
    <location>
        <begin position="294"/>
        <end position="319"/>
    </location>
</feature>
<dbReference type="EC" id="2.3.2.15" evidence="1"/>
<organism evidence="7 8">
    <name type="scientific">Cafeteria roenbergensis</name>
    <name type="common">Marine flagellate</name>
    <dbReference type="NCBI Taxonomy" id="33653"/>
    <lineage>
        <taxon>Eukaryota</taxon>
        <taxon>Sar</taxon>
        <taxon>Stramenopiles</taxon>
        <taxon>Bigyra</taxon>
        <taxon>Opalozoa</taxon>
        <taxon>Bicosoecida</taxon>
        <taxon>Cafeteriaceae</taxon>
        <taxon>Cafeteria</taxon>
    </lineage>
</organism>
<evidence type="ECO:0000313" key="7">
    <source>
        <dbReference type="EMBL" id="KAA0152770.1"/>
    </source>
</evidence>
<evidence type="ECO:0000256" key="2">
    <source>
        <dbReference type="ARBA" id="ARBA00022539"/>
    </source>
</evidence>
<accession>A0A5A8CL17</accession>
<feature type="region of interest" description="Disordered" evidence="5">
    <location>
        <begin position="361"/>
        <end position="380"/>
    </location>
</feature>
<name>A0A5A8CL17_CAFRO</name>
<dbReference type="GO" id="GO:0046938">
    <property type="term" value="P:phytochelatin biosynthetic process"/>
    <property type="evidence" value="ECO:0007669"/>
    <property type="project" value="InterPro"/>
</dbReference>
<evidence type="ECO:0000256" key="1">
    <source>
        <dbReference type="ARBA" id="ARBA00012468"/>
    </source>
</evidence>
<dbReference type="GO" id="GO:0046872">
    <property type="term" value="F:metal ion binding"/>
    <property type="evidence" value="ECO:0007669"/>
    <property type="project" value="UniProtKB-KW"/>
</dbReference>
<feature type="compositionally biased region" description="Low complexity" evidence="5">
    <location>
        <begin position="361"/>
        <end position="376"/>
    </location>
</feature>
<feature type="domain" description="Peptidase C83" evidence="6">
    <location>
        <begin position="20"/>
        <end position="274"/>
    </location>
</feature>
<dbReference type="Gene3D" id="3.90.70.30">
    <property type="entry name" value="Phytochelatin synthase, N-terminal domain"/>
    <property type="match status" value="1"/>
</dbReference>
<evidence type="ECO:0000256" key="3">
    <source>
        <dbReference type="ARBA" id="ARBA00022679"/>
    </source>
</evidence>
<evidence type="ECO:0000259" key="6">
    <source>
        <dbReference type="PROSITE" id="PS51443"/>
    </source>
</evidence>
<gene>
    <name evidence="7" type="ORF">FNF29_03657</name>
</gene>
<evidence type="ECO:0000313" key="8">
    <source>
        <dbReference type="Proteomes" id="UP000323011"/>
    </source>
</evidence>
<sequence>MLSLPRAEMAASPGASGGVGELPEFYMRPLKEPCVSYLSEEGKARLIRALTAGTAECFLPLSAQFRTQDEPAFCGLSTMVMCLNALQIDPRRRWKGSSVWRWFEESMLSCCEPIEAVRESGISLDSLACLARCQGAGAEVRRPAPPAADEGDDACAGATGGSPKCAGKPGCPKAPSGAMSVAEFRSMAEAAGRSTASVLVTSFNRRALNQTGGGHFSPIAAFDAATDSVLVLDVARFKLPPFWVSVAALHRAMQDLDSATGAPRGCLRMWRLACAPLIVSTVEDLVLKTPRRQSSPAAEAPEAAAPAASPAPAAAGETDGSSARRGCCSAASQSAMSCVAPTLVSVMQTLLADATAAAPSPASSLAASSPRPDSALVAPPSDGCASAAEAMAAVPERFVRAYIRAIGPEAASSRCLKRVSGAQVADARALLAELEAWPPFEQVQRLFVAGHAPASGAADLCGDADSFGCGSCVKVKREHAASLLLATLAAAAHRVAAAGDEALADACPSCTAATAMGLTAAPAQAALPGLATFTAVSLPGTGTSLLREATMLSEQLLALASPP</sequence>
<feature type="region of interest" description="Disordered" evidence="5">
    <location>
        <begin position="142"/>
        <end position="169"/>
    </location>
</feature>
<keyword evidence="8" id="KW-1185">Reference proteome</keyword>
<keyword evidence="2" id="KW-0104">Cadmium</keyword>
<dbReference type="PROSITE" id="PS51443">
    <property type="entry name" value="PCS"/>
    <property type="match status" value="1"/>
</dbReference>
<dbReference type="AlphaFoldDB" id="A0A5A8CL17"/>
<dbReference type="InterPro" id="IPR038765">
    <property type="entry name" value="Papain-like_cys_pep_sf"/>
</dbReference>
<proteinExistence type="predicted"/>
<reference evidence="7 8" key="1">
    <citation type="submission" date="2019-07" db="EMBL/GenBank/DDBJ databases">
        <title>Genomes of Cafeteria roenbergensis.</title>
        <authorList>
            <person name="Fischer M.G."/>
            <person name="Hackl T."/>
            <person name="Roman M."/>
        </authorList>
    </citation>
    <scope>NUCLEOTIDE SEQUENCE [LARGE SCALE GENOMIC DNA]</scope>
    <source>
        <strain evidence="7 8">BVI</strain>
    </source>
</reference>
<dbReference type="InterPro" id="IPR040409">
    <property type="entry name" value="PCS-like"/>
</dbReference>
<comment type="caution">
    <text evidence="7">The sequence shown here is derived from an EMBL/GenBank/DDBJ whole genome shotgun (WGS) entry which is preliminary data.</text>
</comment>
<protein>
    <recommendedName>
        <fullName evidence="1">glutathione gamma-glutamylcysteinyltransferase</fullName>
        <ecNumber evidence="1">2.3.2.15</ecNumber>
    </recommendedName>
</protein>
<dbReference type="Proteomes" id="UP000323011">
    <property type="component" value="Unassembled WGS sequence"/>
</dbReference>
<evidence type="ECO:0000256" key="4">
    <source>
        <dbReference type="ARBA" id="ARBA00022723"/>
    </source>
</evidence>
<dbReference type="PANTHER" id="PTHR33447">
    <property type="entry name" value="GLUTATHIONE GAMMA-GLUTAMYLCYSTEINYLTRANSFERASE"/>
    <property type="match status" value="1"/>
</dbReference>
<dbReference type="Pfam" id="PF05023">
    <property type="entry name" value="Phytochelatin"/>
    <property type="match status" value="1"/>
</dbReference>
<dbReference type="GO" id="GO:0010038">
    <property type="term" value="P:response to metal ion"/>
    <property type="evidence" value="ECO:0007669"/>
    <property type="project" value="InterPro"/>
</dbReference>
<dbReference type="GO" id="GO:0016756">
    <property type="term" value="F:glutathione gamma-glutamylcysteinyltransferase activity"/>
    <property type="evidence" value="ECO:0007669"/>
    <property type="project" value="UniProtKB-EC"/>
</dbReference>